<dbReference type="HOGENOM" id="CLU_2467371_0_0_0"/>
<gene>
    <name evidence="2" type="ordered locus">Acid_0545</name>
</gene>
<dbReference type="EMBL" id="CP000473">
    <property type="protein sequence ID" value="ABJ81551.1"/>
    <property type="molecule type" value="Genomic_DNA"/>
</dbReference>
<dbReference type="InParanoid" id="Q02BL5"/>
<dbReference type="AlphaFoldDB" id="Q02BL5"/>
<reference evidence="2" key="1">
    <citation type="submission" date="2006-10" db="EMBL/GenBank/DDBJ databases">
        <title>Complete sequence of Solibacter usitatus Ellin6076.</title>
        <authorList>
            <consortium name="US DOE Joint Genome Institute"/>
            <person name="Copeland A."/>
            <person name="Lucas S."/>
            <person name="Lapidus A."/>
            <person name="Barry K."/>
            <person name="Detter J.C."/>
            <person name="Glavina del Rio T."/>
            <person name="Hammon N."/>
            <person name="Israni S."/>
            <person name="Dalin E."/>
            <person name="Tice H."/>
            <person name="Pitluck S."/>
            <person name="Thompson L.S."/>
            <person name="Brettin T."/>
            <person name="Bruce D."/>
            <person name="Han C."/>
            <person name="Tapia R."/>
            <person name="Gilna P."/>
            <person name="Schmutz J."/>
            <person name="Larimer F."/>
            <person name="Land M."/>
            <person name="Hauser L."/>
            <person name="Kyrpides N."/>
            <person name="Mikhailova N."/>
            <person name="Janssen P.H."/>
            <person name="Kuske C.R."/>
            <person name="Richardson P."/>
        </authorList>
    </citation>
    <scope>NUCLEOTIDE SEQUENCE</scope>
    <source>
        <strain evidence="2">Ellin6076</strain>
    </source>
</reference>
<dbReference type="STRING" id="234267.Acid_0545"/>
<name>Q02BL5_SOLUE</name>
<sequence length="88" mass="10255">MEIVVYTYNGSLPNGRGSLAREFFAGCEQTRAQWCRYSRPCPTWSAMRRLPIMRCCRRRRLWRRRRCTIKAISAIAISASTSASTFMK</sequence>
<organism evidence="2">
    <name type="scientific">Solibacter usitatus (strain Ellin6076)</name>
    <dbReference type="NCBI Taxonomy" id="234267"/>
    <lineage>
        <taxon>Bacteria</taxon>
        <taxon>Pseudomonadati</taxon>
        <taxon>Acidobacteriota</taxon>
        <taxon>Terriglobia</taxon>
        <taxon>Bryobacterales</taxon>
        <taxon>Solibacteraceae</taxon>
        <taxon>Candidatus Solibacter</taxon>
    </lineage>
</organism>
<proteinExistence type="predicted"/>
<feature type="transmembrane region" description="Helical" evidence="1">
    <location>
        <begin position="67"/>
        <end position="87"/>
    </location>
</feature>
<accession>Q02BL5</accession>
<keyword evidence="1" id="KW-0812">Transmembrane</keyword>
<dbReference type="KEGG" id="sus:Acid_0545"/>
<keyword evidence="1" id="KW-0472">Membrane</keyword>
<keyword evidence="1" id="KW-1133">Transmembrane helix</keyword>
<evidence type="ECO:0000313" key="2">
    <source>
        <dbReference type="EMBL" id="ABJ81551.1"/>
    </source>
</evidence>
<evidence type="ECO:0000256" key="1">
    <source>
        <dbReference type="SAM" id="Phobius"/>
    </source>
</evidence>
<protein>
    <submittedName>
        <fullName evidence="2">Uncharacterized protein</fullName>
    </submittedName>
</protein>